<dbReference type="GO" id="GO:0000976">
    <property type="term" value="F:transcription cis-regulatory region binding"/>
    <property type="evidence" value="ECO:0007669"/>
    <property type="project" value="UniProtKB-ARBA"/>
</dbReference>
<dbReference type="InterPro" id="IPR003441">
    <property type="entry name" value="NAC-dom"/>
</dbReference>
<comment type="caution">
    <text evidence="14">The sequence shown here is derived from an EMBL/GenBank/DDBJ whole genome shotgun (WGS) entry which is preliminary data.</text>
</comment>
<proteinExistence type="predicted"/>
<keyword evidence="8" id="KW-0010">Activator</keyword>
<dbReference type="GO" id="GO:0005634">
    <property type="term" value="C:nucleus"/>
    <property type="evidence" value="ECO:0007669"/>
    <property type="project" value="UniProtKB-SubCell"/>
</dbReference>
<gene>
    <name evidence="14" type="ORF">SAY86_019584</name>
</gene>
<dbReference type="SUPFAM" id="SSF101941">
    <property type="entry name" value="NAC domain"/>
    <property type="match status" value="1"/>
</dbReference>
<keyword evidence="10" id="KW-0539">Nucleus</keyword>
<evidence type="ECO:0000256" key="9">
    <source>
        <dbReference type="ARBA" id="ARBA00023163"/>
    </source>
</evidence>
<feature type="transmembrane region" description="Helical" evidence="12">
    <location>
        <begin position="495"/>
        <end position="515"/>
    </location>
</feature>
<evidence type="ECO:0000256" key="4">
    <source>
        <dbReference type="ARBA" id="ARBA00022989"/>
    </source>
</evidence>
<dbReference type="Proteomes" id="UP001346149">
    <property type="component" value="Unassembled WGS sequence"/>
</dbReference>
<evidence type="ECO:0000256" key="8">
    <source>
        <dbReference type="ARBA" id="ARBA00023159"/>
    </source>
</evidence>
<dbReference type="EMBL" id="JAXQNO010000011">
    <property type="protein sequence ID" value="KAK4788265.1"/>
    <property type="molecule type" value="Genomic_DNA"/>
</dbReference>
<dbReference type="PANTHER" id="PTHR31744:SF216">
    <property type="entry name" value="NAC TRANSCRIPTION FACTOR"/>
    <property type="match status" value="1"/>
</dbReference>
<feature type="compositionally biased region" description="Polar residues" evidence="11">
    <location>
        <begin position="177"/>
        <end position="188"/>
    </location>
</feature>
<sequence length="517" mass="58953">MSVLPIDSLPLGFRFRPTDEELVDYYLRRKINGNENEVRVIRAIDVCKWEPWDLPDFSVIQTKDPEWFFFCPRDRKYPNGHRLNRATNAGYWKATGKDRTIKSGSNLIGMKKTLVFHIGRAPTGRRTKWVMHEYRTTLEELNGTHPGQEPYVLCRLFKKNDETLESSKCDDADEGPSSPTDKSSPEYNAQELVTTPGCTPLNMDEHMSHEVQTEGATLQDDDWHLVDDSMAESLLPEKPVQIKEEHQSLSTDSAVIKEQNDDATIREFLDMVLNNDGEFSCEFDVPNFSNNQILPENAEFTRHQQTQTKPEDDGPPCTGVCNWNENPFPGQSDMLSSQSPFLENNLSGYTRVSEYPTGTEDGAFFATGIRIRPRASQVPPPIDPGTQGTAMRRIHFQRWLRRRHISPSMQFKKTHSDDASLKSEITVLKVHEELSEPSTEPVSGGSSSTATDEVKPEEVMQRFSINKLQDPMSIRTVSLSREFLTMKLARSNFSLFRALTVLALFICLFGIWKYMKL</sequence>
<dbReference type="Pfam" id="PF02365">
    <property type="entry name" value="NAM"/>
    <property type="match status" value="1"/>
</dbReference>
<evidence type="ECO:0000256" key="10">
    <source>
        <dbReference type="ARBA" id="ARBA00023242"/>
    </source>
</evidence>
<evidence type="ECO:0000256" key="2">
    <source>
        <dbReference type="ARBA" id="ARBA00004167"/>
    </source>
</evidence>
<dbReference type="PROSITE" id="PS51005">
    <property type="entry name" value="NAC"/>
    <property type="match status" value="1"/>
</dbReference>
<dbReference type="GO" id="GO:0016020">
    <property type="term" value="C:membrane"/>
    <property type="evidence" value="ECO:0007669"/>
    <property type="project" value="UniProtKB-SubCell"/>
</dbReference>
<feature type="region of interest" description="Disordered" evidence="11">
    <location>
        <begin position="165"/>
        <end position="188"/>
    </location>
</feature>
<dbReference type="Gene3D" id="2.170.150.80">
    <property type="entry name" value="NAC domain"/>
    <property type="match status" value="1"/>
</dbReference>
<dbReference type="PANTHER" id="PTHR31744">
    <property type="entry name" value="PROTEIN CUP-SHAPED COTYLEDON 2-RELATED"/>
    <property type="match status" value="1"/>
</dbReference>
<accession>A0AAN7LM24</accession>
<evidence type="ECO:0000256" key="11">
    <source>
        <dbReference type="SAM" id="MobiDB-lite"/>
    </source>
</evidence>
<dbReference type="AlphaFoldDB" id="A0AAN7LM24"/>
<keyword evidence="7 12" id="KW-0472">Membrane</keyword>
<keyword evidence="15" id="KW-1185">Reference proteome</keyword>
<evidence type="ECO:0000256" key="12">
    <source>
        <dbReference type="SAM" id="Phobius"/>
    </source>
</evidence>
<dbReference type="GO" id="GO:0006355">
    <property type="term" value="P:regulation of DNA-templated transcription"/>
    <property type="evidence" value="ECO:0007669"/>
    <property type="project" value="InterPro"/>
</dbReference>
<protein>
    <recommendedName>
        <fullName evidence="13">NAC domain-containing protein</fullName>
    </recommendedName>
</protein>
<evidence type="ECO:0000256" key="7">
    <source>
        <dbReference type="ARBA" id="ARBA00023136"/>
    </source>
</evidence>
<comment type="subcellular location">
    <subcellularLocation>
        <location evidence="2">Membrane</location>
        <topology evidence="2">Single-pass membrane protein</topology>
    </subcellularLocation>
    <subcellularLocation>
        <location evidence="1">Nucleus</location>
    </subcellularLocation>
</comment>
<keyword evidence="9" id="KW-0804">Transcription</keyword>
<feature type="region of interest" description="Disordered" evidence="11">
    <location>
        <begin position="433"/>
        <end position="456"/>
    </location>
</feature>
<keyword evidence="3 12" id="KW-0812">Transmembrane</keyword>
<evidence type="ECO:0000313" key="15">
    <source>
        <dbReference type="Proteomes" id="UP001346149"/>
    </source>
</evidence>
<keyword evidence="4 12" id="KW-1133">Transmembrane helix</keyword>
<evidence type="ECO:0000256" key="6">
    <source>
        <dbReference type="ARBA" id="ARBA00023125"/>
    </source>
</evidence>
<evidence type="ECO:0000313" key="14">
    <source>
        <dbReference type="EMBL" id="KAK4788265.1"/>
    </source>
</evidence>
<evidence type="ECO:0000259" key="13">
    <source>
        <dbReference type="PROSITE" id="PS51005"/>
    </source>
</evidence>
<evidence type="ECO:0000256" key="1">
    <source>
        <dbReference type="ARBA" id="ARBA00004123"/>
    </source>
</evidence>
<keyword evidence="6" id="KW-0238">DNA-binding</keyword>
<evidence type="ECO:0000256" key="3">
    <source>
        <dbReference type="ARBA" id="ARBA00022692"/>
    </source>
</evidence>
<organism evidence="14 15">
    <name type="scientific">Trapa natans</name>
    <name type="common">Water chestnut</name>
    <dbReference type="NCBI Taxonomy" id="22666"/>
    <lineage>
        <taxon>Eukaryota</taxon>
        <taxon>Viridiplantae</taxon>
        <taxon>Streptophyta</taxon>
        <taxon>Embryophyta</taxon>
        <taxon>Tracheophyta</taxon>
        <taxon>Spermatophyta</taxon>
        <taxon>Magnoliopsida</taxon>
        <taxon>eudicotyledons</taxon>
        <taxon>Gunneridae</taxon>
        <taxon>Pentapetalae</taxon>
        <taxon>rosids</taxon>
        <taxon>malvids</taxon>
        <taxon>Myrtales</taxon>
        <taxon>Lythraceae</taxon>
        <taxon>Trapa</taxon>
    </lineage>
</organism>
<dbReference type="FunFam" id="2.170.150.80:FF:000002">
    <property type="entry name" value="Nac domain-containing protein 86"/>
    <property type="match status" value="1"/>
</dbReference>
<keyword evidence="5" id="KW-0805">Transcription regulation</keyword>
<name>A0AAN7LM24_TRANT</name>
<feature type="compositionally biased region" description="Polar residues" evidence="11">
    <location>
        <begin position="436"/>
        <end position="451"/>
    </location>
</feature>
<dbReference type="InterPro" id="IPR036093">
    <property type="entry name" value="NAC_dom_sf"/>
</dbReference>
<feature type="domain" description="NAC" evidence="13">
    <location>
        <begin position="9"/>
        <end position="159"/>
    </location>
</feature>
<evidence type="ECO:0000256" key="5">
    <source>
        <dbReference type="ARBA" id="ARBA00023015"/>
    </source>
</evidence>
<reference evidence="14 15" key="1">
    <citation type="journal article" date="2023" name="Hortic Res">
        <title>Pangenome of water caltrop reveals structural variations and asymmetric subgenome divergence after allopolyploidization.</title>
        <authorList>
            <person name="Zhang X."/>
            <person name="Chen Y."/>
            <person name="Wang L."/>
            <person name="Yuan Y."/>
            <person name="Fang M."/>
            <person name="Shi L."/>
            <person name="Lu R."/>
            <person name="Comes H.P."/>
            <person name="Ma Y."/>
            <person name="Chen Y."/>
            <person name="Huang G."/>
            <person name="Zhou Y."/>
            <person name="Zheng Z."/>
            <person name="Qiu Y."/>
        </authorList>
    </citation>
    <scope>NUCLEOTIDE SEQUENCE [LARGE SCALE GENOMIC DNA]</scope>
    <source>
        <strain evidence="14">F231</strain>
    </source>
</reference>